<sequence length="237" mass="26709">MRIEAVKVRRLYLEVANQIENFIKSGEIEPGQRLPSERDLAQQFEVSRPTIREAMIALEIAGLVEIRTGSGIYVLPQMDTENNLTSGLRDEGPGPFEILEARRLLESEIAALAAARITPAQMTEMEEALHDMEREDSQGSISEEADQRFHCILAEAAQNSALASMVRWLWELRNRSEISAVFHERVREEGIHPSAQEHRAIFEALQSRDPISARQTMATHISNAIAADRALLDRKNN</sequence>
<dbReference type="GO" id="GO:0003677">
    <property type="term" value="F:DNA binding"/>
    <property type="evidence" value="ECO:0007669"/>
    <property type="project" value="UniProtKB-KW"/>
</dbReference>
<dbReference type="SMART" id="SM00895">
    <property type="entry name" value="FCD"/>
    <property type="match status" value="1"/>
</dbReference>
<dbReference type="SUPFAM" id="SSF48008">
    <property type="entry name" value="GntR ligand-binding domain-like"/>
    <property type="match status" value="1"/>
</dbReference>
<dbReference type="SMART" id="SM00345">
    <property type="entry name" value="HTH_GNTR"/>
    <property type="match status" value="1"/>
</dbReference>
<dbReference type="Gene3D" id="1.20.120.530">
    <property type="entry name" value="GntR ligand-binding domain-like"/>
    <property type="match status" value="1"/>
</dbReference>
<dbReference type="InterPro" id="IPR036390">
    <property type="entry name" value="WH_DNA-bd_sf"/>
</dbReference>
<dbReference type="GO" id="GO:0003700">
    <property type="term" value="F:DNA-binding transcription factor activity"/>
    <property type="evidence" value="ECO:0007669"/>
    <property type="project" value="InterPro"/>
</dbReference>
<evidence type="ECO:0000256" key="3">
    <source>
        <dbReference type="ARBA" id="ARBA00023163"/>
    </source>
</evidence>
<name>A0A9E5MNA4_9GAMM</name>
<dbReference type="InterPro" id="IPR011711">
    <property type="entry name" value="GntR_C"/>
</dbReference>
<evidence type="ECO:0000313" key="5">
    <source>
        <dbReference type="EMBL" id="NHO67358.1"/>
    </source>
</evidence>
<evidence type="ECO:0000259" key="4">
    <source>
        <dbReference type="PROSITE" id="PS50949"/>
    </source>
</evidence>
<feature type="domain" description="HTH gntR-type" evidence="4">
    <location>
        <begin position="9"/>
        <end position="77"/>
    </location>
</feature>
<dbReference type="InterPro" id="IPR000524">
    <property type="entry name" value="Tscrpt_reg_HTH_GntR"/>
</dbReference>
<dbReference type="InterPro" id="IPR036388">
    <property type="entry name" value="WH-like_DNA-bd_sf"/>
</dbReference>
<dbReference type="PROSITE" id="PS50949">
    <property type="entry name" value="HTH_GNTR"/>
    <property type="match status" value="1"/>
</dbReference>
<comment type="caution">
    <text evidence="5">The sequence shown here is derived from an EMBL/GenBank/DDBJ whole genome shotgun (WGS) entry which is preliminary data.</text>
</comment>
<proteinExistence type="predicted"/>
<evidence type="ECO:0000313" key="6">
    <source>
        <dbReference type="Proteomes" id="UP000787472"/>
    </source>
</evidence>
<dbReference type="CDD" id="cd07377">
    <property type="entry name" value="WHTH_GntR"/>
    <property type="match status" value="1"/>
</dbReference>
<dbReference type="PRINTS" id="PR00035">
    <property type="entry name" value="HTHGNTR"/>
</dbReference>
<protein>
    <submittedName>
        <fullName evidence="5">FadR family transcriptional regulator</fullName>
    </submittedName>
</protein>
<gene>
    <name evidence="5" type="ORF">G8770_17575</name>
</gene>
<keyword evidence="1" id="KW-0805">Transcription regulation</keyword>
<dbReference type="RefSeq" id="WP_167189897.1">
    <property type="nucleotide sequence ID" value="NZ_JAAONZ010000016.1"/>
</dbReference>
<evidence type="ECO:0000256" key="2">
    <source>
        <dbReference type="ARBA" id="ARBA00023125"/>
    </source>
</evidence>
<keyword evidence="6" id="KW-1185">Reference proteome</keyword>
<keyword evidence="3" id="KW-0804">Transcription</keyword>
<reference evidence="5" key="1">
    <citation type="submission" date="2020-03" db="EMBL/GenBank/DDBJ databases">
        <authorList>
            <person name="Guo F."/>
        </authorList>
    </citation>
    <scope>NUCLEOTIDE SEQUENCE</scope>
    <source>
        <strain evidence="5">JCM 30134</strain>
    </source>
</reference>
<dbReference type="Proteomes" id="UP000787472">
    <property type="component" value="Unassembled WGS sequence"/>
</dbReference>
<organism evidence="5 6">
    <name type="scientific">Pseudomaricurvus hydrocarbonicus</name>
    <dbReference type="NCBI Taxonomy" id="1470433"/>
    <lineage>
        <taxon>Bacteria</taxon>
        <taxon>Pseudomonadati</taxon>
        <taxon>Pseudomonadota</taxon>
        <taxon>Gammaproteobacteria</taxon>
        <taxon>Cellvibrionales</taxon>
        <taxon>Cellvibrionaceae</taxon>
        <taxon>Pseudomaricurvus</taxon>
    </lineage>
</organism>
<dbReference type="Pfam" id="PF07729">
    <property type="entry name" value="FCD"/>
    <property type="match status" value="1"/>
</dbReference>
<dbReference type="Gene3D" id="1.10.10.10">
    <property type="entry name" value="Winged helix-like DNA-binding domain superfamily/Winged helix DNA-binding domain"/>
    <property type="match status" value="1"/>
</dbReference>
<dbReference type="SUPFAM" id="SSF46785">
    <property type="entry name" value="Winged helix' DNA-binding domain"/>
    <property type="match status" value="1"/>
</dbReference>
<accession>A0A9E5MNA4</accession>
<dbReference type="EMBL" id="JAAONZ010000016">
    <property type="protein sequence ID" value="NHO67358.1"/>
    <property type="molecule type" value="Genomic_DNA"/>
</dbReference>
<dbReference type="InterPro" id="IPR008920">
    <property type="entry name" value="TF_FadR/GntR_C"/>
</dbReference>
<dbReference type="AlphaFoldDB" id="A0A9E5MNA4"/>
<keyword evidence="2" id="KW-0238">DNA-binding</keyword>
<evidence type="ECO:0000256" key="1">
    <source>
        <dbReference type="ARBA" id="ARBA00023015"/>
    </source>
</evidence>
<dbReference type="PANTHER" id="PTHR43537:SF5">
    <property type="entry name" value="UXU OPERON TRANSCRIPTIONAL REGULATOR"/>
    <property type="match status" value="1"/>
</dbReference>
<dbReference type="Pfam" id="PF00392">
    <property type="entry name" value="GntR"/>
    <property type="match status" value="1"/>
</dbReference>
<dbReference type="PANTHER" id="PTHR43537">
    <property type="entry name" value="TRANSCRIPTIONAL REGULATOR, GNTR FAMILY"/>
    <property type="match status" value="1"/>
</dbReference>